<evidence type="ECO:0008006" key="3">
    <source>
        <dbReference type="Google" id="ProtNLM"/>
    </source>
</evidence>
<evidence type="ECO:0000313" key="1">
    <source>
        <dbReference type="EMBL" id="MBC3911096.1"/>
    </source>
</evidence>
<dbReference type="EMBL" id="JACOFX010000024">
    <property type="protein sequence ID" value="MBC3911096.1"/>
    <property type="molecule type" value="Genomic_DNA"/>
</dbReference>
<name>A0ABR6ZHP6_9BURK</name>
<proteinExistence type="predicted"/>
<protein>
    <recommendedName>
        <fullName evidence="3">HNH nuclease domain-containing protein</fullName>
    </recommendedName>
</protein>
<keyword evidence="2" id="KW-1185">Reference proteome</keyword>
<comment type="caution">
    <text evidence="1">The sequence shown here is derived from an EMBL/GenBank/DDBJ whole genome shotgun (WGS) entry which is preliminary data.</text>
</comment>
<sequence length="166" mass="18773">MKRKIGSGLATLLSREEFSIQVLRRSKGVCVFCSAQAQDPHHVLERKLFEDGGYYLDNGAGVCNAHHWKCETTEISVEQVRVAAGIVLPVLPPGFSGDIRFDKWGNRVWPSGYRSWGPLQQDAGARRALEKGGFLKLMLPPEYSEDDERYEFNGEIFGRYYGENDE</sequence>
<dbReference type="RefSeq" id="WP_186956809.1">
    <property type="nucleotide sequence ID" value="NZ_JACOFX010000024.1"/>
</dbReference>
<gene>
    <name evidence="1" type="ORF">H8L47_26335</name>
</gene>
<dbReference type="Proteomes" id="UP000646911">
    <property type="component" value="Unassembled WGS sequence"/>
</dbReference>
<reference evidence="1 2" key="1">
    <citation type="submission" date="2020-08" db="EMBL/GenBank/DDBJ databases">
        <title>Novel species isolated from subtropical streams in China.</title>
        <authorList>
            <person name="Lu H."/>
        </authorList>
    </citation>
    <scope>NUCLEOTIDE SEQUENCE [LARGE SCALE GENOMIC DNA]</scope>
    <source>
        <strain evidence="1 2">NL8W</strain>
    </source>
</reference>
<organism evidence="1 2">
    <name type="scientific">Undibacterium umbellatum</name>
    <dbReference type="NCBI Taxonomy" id="2762300"/>
    <lineage>
        <taxon>Bacteria</taxon>
        <taxon>Pseudomonadati</taxon>
        <taxon>Pseudomonadota</taxon>
        <taxon>Betaproteobacteria</taxon>
        <taxon>Burkholderiales</taxon>
        <taxon>Oxalobacteraceae</taxon>
        <taxon>Undibacterium</taxon>
    </lineage>
</organism>
<evidence type="ECO:0000313" key="2">
    <source>
        <dbReference type="Proteomes" id="UP000646911"/>
    </source>
</evidence>
<accession>A0ABR6ZHP6</accession>